<accession>A0A8S1JH67</accession>
<dbReference type="FunFam" id="1.10.8.10:FF:000002">
    <property type="entry name" value="UV excision repair protein RAD23 homolog"/>
    <property type="match status" value="1"/>
</dbReference>
<comment type="function">
    <text evidence="5">Multiubiquitin chain receptor involved in modulation of proteasomal degradation. Involved in nucleotide excision repair.</text>
</comment>
<dbReference type="Pfam" id="PF00627">
    <property type="entry name" value="UBA"/>
    <property type="match status" value="2"/>
</dbReference>
<keyword evidence="3 5" id="KW-0234">DNA repair</keyword>
<evidence type="ECO:0000259" key="8">
    <source>
        <dbReference type="PROSITE" id="PS50053"/>
    </source>
</evidence>
<dbReference type="SUPFAM" id="SSF54236">
    <property type="entry name" value="Ubiquitin-like"/>
    <property type="match status" value="1"/>
</dbReference>
<dbReference type="OrthoDB" id="419317at2759"/>
<dbReference type="Gene3D" id="1.10.10.540">
    <property type="entry name" value="XPC-binding domain"/>
    <property type="match status" value="1"/>
</dbReference>
<dbReference type="GO" id="GO:0043130">
    <property type="term" value="F:ubiquitin binding"/>
    <property type="evidence" value="ECO:0007669"/>
    <property type="project" value="UniProtKB-UniRule"/>
</dbReference>
<dbReference type="NCBIfam" id="TIGR00601">
    <property type="entry name" value="rad23"/>
    <property type="match status" value="1"/>
</dbReference>
<dbReference type="GO" id="GO:0043161">
    <property type="term" value="P:proteasome-mediated ubiquitin-dependent protein catabolic process"/>
    <property type="evidence" value="ECO:0007669"/>
    <property type="project" value="UniProtKB-UniRule"/>
</dbReference>
<dbReference type="AlphaFoldDB" id="A0A8S1JH67"/>
<feature type="region of interest" description="Disordered" evidence="6">
    <location>
        <begin position="231"/>
        <end position="270"/>
    </location>
</feature>
<comment type="subcellular location">
    <subcellularLocation>
        <location evidence="5">Nucleus</location>
    </subcellularLocation>
    <subcellularLocation>
        <location evidence="5">Cytoplasm</location>
    </subcellularLocation>
</comment>
<name>A0A8S1JH67_9CHLO</name>
<keyword evidence="1" id="KW-0677">Repeat</keyword>
<feature type="domain" description="UBA" evidence="7">
    <location>
        <begin position="196"/>
        <end position="228"/>
    </location>
</feature>
<dbReference type="PANTHER" id="PTHR10621">
    <property type="entry name" value="UV EXCISION REPAIR PROTEIN RAD23"/>
    <property type="match status" value="1"/>
</dbReference>
<evidence type="ECO:0000313" key="9">
    <source>
        <dbReference type="EMBL" id="CAD7703640.1"/>
    </source>
</evidence>
<dbReference type="FunFam" id="1.10.8.10:FF:000003">
    <property type="entry name" value="UV excision repair protein RAD23 homolog"/>
    <property type="match status" value="1"/>
</dbReference>
<dbReference type="GO" id="GO:0031593">
    <property type="term" value="F:polyubiquitin modification-dependent protein binding"/>
    <property type="evidence" value="ECO:0007669"/>
    <property type="project" value="UniProtKB-UniRule"/>
</dbReference>
<evidence type="ECO:0000256" key="2">
    <source>
        <dbReference type="ARBA" id="ARBA00022763"/>
    </source>
</evidence>
<dbReference type="CDD" id="cd14280">
    <property type="entry name" value="UBA1_Rad23_like"/>
    <property type="match status" value="1"/>
</dbReference>
<dbReference type="InterPro" id="IPR004806">
    <property type="entry name" value="Rad23"/>
</dbReference>
<dbReference type="GO" id="GO:0003684">
    <property type="term" value="F:damaged DNA binding"/>
    <property type="evidence" value="ECO:0007669"/>
    <property type="project" value="UniProtKB-UniRule"/>
</dbReference>
<keyword evidence="2 5" id="KW-0227">DNA damage</keyword>
<dbReference type="PRINTS" id="PR01839">
    <property type="entry name" value="RAD23PROTEIN"/>
</dbReference>
<dbReference type="PROSITE" id="PS50030">
    <property type="entry name" value="UBA"/>
    <property type="match status" value="2"/>
</dbReference>
<dbReference type="SUPFAM" id="SSF46934">
    <property type="entry name" value="UBA-like"/>
    <property type="match status" value="2"/>
</dbReference>
<dbReference type="InterPro" id="IPR000626">
    <property type="entry name" value="Ubiquitin-like_dom"/>
</dbReference>
<dbReference type="Pfam" id="PF09280">
    <property type="entry name" value="XPC-binding"/>
    <property type="match status" value="1"/>
</dbReference>
<dbReference type="GO" id="GO:0005654">
    <property type="term" value="C:nucleoplasm"/>
    <property type="evidence" value="ECO:0007669"/>
    <property type="project" value="TreeGrafter"/>
</dbReference>
<proteinExistence type="inferred from homology"/>
<dbReference type="EMBL" id="CAJHUC010002337">
    <property type="protein sequence ID" value="CAD7703640.1"/>
    <property type="molecule type" value="Genomic_DNA"/>
</dbReference>
<keyword evidence="5" id="KW-0963">Cytoplasm</keyword>
<evidence type="ECO:0000256" key="6">
    <source>
        <dbReference type="SAM" id="MobiDB-lite"/>
    </source>
</evidence>
<dbReference type="InterPro" id="IPR009060">
    <property type="entry name" value="UBA-like_sf"/>
</dbReference>
<evidence type="ECO:0000256" key="1">
    <source>
        <dbReference type="ARBA" id="ARBA00022737"/>
    </source>
</evidence>
<dbReference type="SUPFAM" id="SSF101238">
    <property type="entry name" value="XPC-binding domain"/>
    <property type="match status" value="1"/>
</dbReference>
<dbReference type="PROSITE" id="PS50053">
    <property type="entry name" value="UBIQUITIN_2"/>
    <property type="match status" value="1"/>
</dbReference>
<organism evidence="9 10">
    <name type="scientific">Ostreobium quekettii</name>
    <dbReference type="NCBI Taxonomy" id="121088"/>
    <lineage>
        <taxon>Eukaryota</taxon>
        <taxon>Viridiplantae</taxon>
        <taxon>Chlorophyta</taxon>
        <taxon>core chlorophytes</taxon>
        <taxon>Ulvophyceae</taxon>
        <taxon>TCBD clade</taxon>
        <taxon>Bryopsidales</taxon>
        <taxon>Ostreobineae</taxon>
        <taxon>Ostreobiaceae</taxon>
        <taxon>Ostreobium</taxon>
    </lineage>
</organism>
<evidence type="ECO:0000313" key="10">
    <source>
        <dbReference type="Proteomes" id="UP000708148"/>
    </source>
</evidence>
<dbReference type="GO" id="GO:0005829">
    <property type="term" value="C:cytosol"/>
    <property type="evidence" value="ECO:0007669"/>
    <property type="project" value="TreeGrafter"/>
</dbReference>
<keyword evidence="10" id="KW-1185">Reference proteome</keyword>
<dbReference type="PANTHER" id="PTHR10621:SF0">
    <property type="entry name" value="UV EXCISION REPAIR PROTEIN RAD23"/>
    <property type="match status" value="1"/>
</dbReference>
<dbReference type="Gene3D" id="3.10.20.90">
    <property type="entry name" value="Phosphatidylinositol 3-kinase Catalytic Subunit, Chain A, domain 1"/>
    <property type="match status" value="1"/>
</dbReference>
<dbReference type="InterPro" id="IPR036353">
    <property type="entry name" value="XPC-bd_sf"/>
</dbReference>
<dbReference type="Pfam" id="PF00240">
    <property type="entry name" value="ubiquitin"/>
    <property type="match status" value="1"/>
</dbReference>
<feature type="compositionally biased region" description="Low complexity" evidence="6">
    <location>
        <begin position="242"/>
        <end position="258"/>
    </location>
</feature>
<dbReference type="InterPro" id="IPR015360">
    <property type="entry name" value="XPC-bd"/>
</dbReference>
<evidence type="ECO:0000259" key="7">
    <source>
        <dbReference type="PROSITE" id="PS50030"/>
    </source>
</evidence>
<dbReference type="InterPro" id="IPR029071">
    <property type="entry name" value="Ubiquitin-like_domsf"/>
</dbReference>
<protein>
    <recommendedName>
        <fullName evidence="5">Ubiquitin receptor RAD23</fullName>
    </recommendedName>
    <alternativeName>
        <fullName evidence="5">DNA repair protein RAD23</fullName>
    </alternativeName>
</protein>
<dbReference type="SMART" id="SM00727">
    <property type="entry name" value="STI1"/>
    <property type="match status" value="1"/>
</dbReference>
<dbReference type="Proteomes" id="UP000708148">
    <property type="component" value="Unassembled WGS sequence"/>
</dbReference>
<dbReference type="FunFam" id="1.10.10.540:FF:000001">
    <property type="entry name" value="UV excision repair protein RAD23 B"/>
    <property type="match status" value="1"/>
</dbReference>
<evidence type="ECO:0000256" key="3">
    <source>
        <dbReference type="ARBA" id="ARBA00023204"/>
    </source>
</evidence>
<dbReference type="GO" id="GO:0070628">
    <property type="term" value="F:proteasome binding"/>
    <property type="evidence" value="ECO:0007669"/>
    <property type="project" value="TreeGrafter"/>
</dbReference>
<keyword evidence="4 5" id="KW-0539">Nucleus</keyword>
<sequence length="420" mass="44421">MKLTVKTVKGEDFKVDAEESASVVEVKARIEETMGAAYPKDSLLLIYKGKPMPFPAIRPCAKYLMAEIVKTAASGAGAWRSEGNTVSRSPRPVSLPLLFNPCPLAADPVLIFRPVDRDPVRRREAPQPAAAEEVTPAAAAQMLAGAAAGETETAYGAAASTLATGSALEESVRQVLDRRPDLPTAPAAVCAAFGRSICDMGFAKEQVVRAMRAAFNNPDRAVEYLMSGIPEGAEPAAPPRPAANQQAAQLPPQAAQPQGDVEPTGPNAQPLDMFGGSQGGGGAAGGGPLDYLRGNAQFQTLRQMVAQNPQILQPMLQELGKNNPDMLQQITDNQEEFLRLLTEDPPSQVAEAAEGLIQLGQGGVAQMAAPPLEISAEDEAAITRLQGLGFERALCIEAFFICDKNEDLAANYLLEHADDL</sequence>
<dbReference type="InterPro" id="IPR006636">
    <property type="entry name" value="STI1_HS-bd"/>
</dbReference>
<dbReference type="InterPro" id="IPR015940">
    <property type="entry name" value="UBA"/>
</dbReference>
<feature type="domain" description="Ubiquitin-like" evidence="8">
    <location>
        <begin position="1"/>
        <end position="52"/>
    </location>
</feature>
<comment type="caution">
    <text evidence="9">The sequence shown here is derived from an EMBL/GenBank/DDBJ whole genome shotgun (WGS) entry which is preliminary data.</text>
</comment>
<evidence type="ECO:0000256" key="4">
    <source>
        <dbReference type="ARBA" id="ARBA00023242"/>
    </source>
</evidence>
<dbReference type="Gene3D" id="1.10.8.10">
    <property type="entry name" value="DNA helicase RuvA subunit, C-terminal domain"/>
    <property type="match status" value="2"/>
</dbReference>
<comment type="similarity">
    <text evidence="5">Belongs to the RAD23 family.</text>
</comment>
<dbReference type="GO" id="GO:0006289">
    <property type="term" value="P:nucleotide-excision repair"/>
    <property type="evidence" value="ECO:0007669"/>
    <property type="project" value="UniProtKB-UniRule"/>
</dbReference>
<dbReference type="SMART" id="SM00165">
    <property type="entry name" value="UBA"/>
    <property type="match status" value="2"/>
</dbReference>
<feature type="domain" description="UBA" evidence="7">
    <location>
        <begin position="376"/>
        <end position="416"/>
    </location>
</feature>
<gene>
    <name evidence="9" type="ORF">OSTQU699_LOCUS8997</name>
</gene>
<reference evidence="9" key="1">
    <citation type="submission" date="2020-12" db="EMBL/GenBank/DDBJ databases">
        <authorList>
            <person name="Iha C."/>
        </authorList>
    </citation>
    <scope>NUCLEOTIDE SEQUENCE</scope>
</reference>
<evidence type="ECO:0000256" key="5">
    <source>
        <dbReference type="RuleBase" id="RU367049"/>
    </source>
</evidence>